<evidence type="ECO:0000256" key="1">
    <source>
        <dbReference type="ARBA" id="ARBA00022448"/>
    </source>
</evidence>
<dbReference type="AlphaFoldDB" id="A0A845E4Z5"/>
<dbReference type="InterPro" id="IPR050492">
    <property type="entry name" value="Bact_metal-bind_prot9"/>
</dbReference>
<dbReference type="Pfam" id="PF01297">
    <property type="entry name" value="ZnuA"/>
    <property type="match status" value="1"/>
</dbReference>
<dbReference type="SUPFAM" id="SSF53807">
    <property type="entry name" value="Helical backbone' metal receptor"/>
    <property type="match status" value="1"/>
</dbReference>
<dbReference type="EMBL" id="WMET01000004">
    <property type="protein sequence ID" value="MYL21297.1"/>
    <property type="molecule type" value="Genomic_DNA"/>
</dbReference>
<comment type="caution">
    <text evidence="6">The sequence shown here is derived from an EMBL/GenBank/DDBJ whole genome shotgun (WGS) entry which is preliminary data.</text>
</comment>
<evidence type="ECO:0000256" key="4">
    <source>
        <dbReference type="SAM" id="MobiDB-lite"/>
    </source>
</evidence>
<evidence type="ECO:0000313" key="6">
    <source>
        <dbReference type="EMBL" id="MYL21297.1"/>
    </source>
</evidence>
<keyword evidence="1 3" id="KW-0813">Transport</keyword>
<evidence type="ECO:0000256" key="5">
    <source>
        <dbReference type="SAM" id="SignalP"/>
    </source>
</evidence>
<feature type="region of interest" description="Disordered" evidence="4">
    <location>
        <begin position="132"/>
        <end position="196"/>
    </location>
</feature>
<evidence type="ECO:0000256" key="2">
    <source>
        <dbReference type="ARBA" id="ARBA00022729"/>
    </source>
</evidence>
<dbReference type="InterPro" id="IPR006128">
    <property type="entry name" value="Lipoprotein_PsaA-like"/>
</dbReference>
<organism evidence="6 7">
    <name type="scientific">Halobacillus litoralis</name>
    <dbReference type="NCBI Taxonomy" id="45668"/>
    <lineage>
        <taxon>Bacteria</taxon>
        <taxon>Bacillati</taxon>
        <taxon>Bacillota</taxon>
        <taxon>Bacilli</taxon>
        <taxon>Bacillales</taxon>
        <taxon>Bacillaceae</taxon>
        <taxon>Halobacillus</taxon>
    </lineage>
</organism>
<dbReference type="RefSeq" id="WP_160838857.1">
    <property type="nucleotide sequence ID" value="NZ_WMET01000004.1"/>
</dbReference>
<gene>
    <name evidence="6" type="ORF">GLW04_15455</name>
</gene>
<dbReference type="Gene3D" id="3.40.50.1980">
    <property type="entry name" value="Nitrogenase molybdenum iron protein domain"/>
    <property type="match status" value="3"/>
</dbReference>
<sequence length="364" mass="40599">MKKSGLLSFLLISVIILLSACGSEETSGDGNDEEEKKDKLKIYTTVYPLQFFTSEIGGDTVEVESILPPGADAHTYEPTTKEMVDMAGADLFVYNGAGLEGYAEKISEALKPEGTTVLEAAGDMDLNAHVHDQGAEDSHEAETADEHAEHEHSHEGETEEEHAEHEDSHEGETEEEHAEHEDSHEGHDHGENDPHVWLDPVRSIELAEGIKEQLIELNPEKEDLYVENFEALKGKLTALDEQFHKQVNAQPKDKIIVSHAAYGYWEEAYGIEQIAVSGLSPTNEPSQKDLEEIIHVAEEEDLKYVIFEQNITPKVSKVIQDEIGAEPLQFHNLAVLTEEDVEEGEDYFSLMEQNLEVLYKALAE</sequence>
<dbReference type="GO" id="GO:0030001">
    <property type="term" value="P:metal ion transport"/>
    <property type="evidence" value="ECO:0007669"/>
    <property type="project" value="InterPro"/>
</dbReference>
<protein>
    <submittedName>
        <fullName evidence="6">Adhesin</fullName>
    </submittedName>
</protein>
<feature type="signal peptide" evidence="5">
    <location>
        <begin position="1"/>
        <end position="20"/>
    </location>
</feature>
<dbReference type="PROSITE" id="PS51257">
    <property type="entry name" value="PROKAR_LIPOPROTEIN"/>
    <property type="match status" value="1"/>
</dbReference>
<evidence type="ECO:0000256" key="3">
    <source>
        <dbReference type="RuleBase" id="RU003512"/>
    </source>
</evidence>
<dbReference type="GO" id="GO:0046872">
    <property type="term" value="F:metal ion binding"/>
    <property type="evidence" value="ECO:0007669"/>
    <property type="project" value="InterPro"/>
</dbReference>
<dbReference type="InterPro" id="IPR006127">
    <property type="entry name" value="ZnuA-like"/>
</dbReference>
<dbReference type="PANTHER" id="PTHR42953:SF8">
    <property type="entry name" value="ZINT DOMAIN-CONTAINING PROTEIN"/>
    <property type="match status" value="1"/>
</dbReference>
<name>A0A845E4Z5_9BACI</name>
<keyword evidence="2 5" id="KW-0732">Signal</keyword>
<dbReference type="Proteomes" id="UP000460949">
    <property type="component" value="Unassembled WGS sequence"/>
</dbReference>
<dbReference type="InterPro" id="IPR006129">
    <property type="entry name" value="AdhesinB"/>
</dbReference>
<feature type="chain" id="PRO_5038371883" evidence="5">
    <location>
        <begin position="21"/>
        <end position="364"/>
    </location>
</feature>
<comment type="similarity">
    <text evidence="3">Belongs to the bacterial solute-binding protein 9 family.</text>
</comment>
<evidence type="ECO:0000313" key="7">
    <source>
        <dbReference type="Proteomes" id="UP000460949"/>
    </source>
</evidence>
<dbReference type="PRINTS" id="PR00691">
    <property type="entry name" value="ADHESINB"/>
</dbReference>
<dbReference type="GO" id="GO:0007155">
    <property type="term" value="P:cell adhesion"/>
    <property type="evidence" value="ECO:0007669"/>
    <property type="project" value="InterPro"/>
</dbReference>
<dbReference type="PRINTS" id="PR00690">
    <property type="entry name" value="ADHESNFAMILY"/>
</dbReference>
<dbReference type="PANTHER" id="PTHR42953">
    <property type="entry name" value="HIGH-AFFINITY ZINC UPTAKE SYSTEM PROTEIN ZNUA-RELATED"/>
    <property type="match status" value="1"/>
</dbReference>
<reference evidence="6 7" key="1">
    <citation type="submission" date="2019-11" db="EMBL/GenBank/DDBJ databases">
        <title>Genome sequences of 17 halophilic strains isolated from different environments.</title>
        <authorList>
            <person name="Furrow R.E."/>
        </authorList>
    </citation>
    <scope>NUCLEOTIDE SEQUENCE [LARGE SCALE GENOMIC DNA]</scope>
    <source>
        <strain evidence="6 7">22511_23_Filter</strain>
    </source>
</reference>
<accession>A0A845E4Z5</accession>
<proteinExistence type="inferred from homology"/>